<accession>A0A3N4HXT8</accession>
<feature type="coiled-coil region" evidence="1">
    <location>
        <begin position="445"/>
        <end position="504"/>
    </location>
</feature>
<evidence type="ECO:0000256" key="1">
    <source>
        <dbReference type="SAM" id="Coils"/>
    </source>
</evidence>
<sequence length="672" mass="76555">MSDPDDDLVNHTPSNDFINRVEFYYEEGSHLEQVSVNRSDHIIKAVHHVIERIGNTFFIPTKLWVDTDNLVLAANLTGTERVKVHDFNQTWDEAFGAEQSLERAFVSLELPDSFGNPLHTAITTPPTVEYIQRHPMGAAAGNGVVEIAFAYYEGSQRYEWVAEKISDLIMVVAGQMPRELPDLLLRQHHQDITAHLKETFPGIVPESRMPLKSAGGQGVYAIDTESYSTARIYCTSTQKRSPLAEGRRQFCRQQLALLPRTNKDQVAAPNTGSTLGQHGDASHDDGPAADKSESDDSQEDAQPEDHTAADEPPAVPVVDPYVYKTDRFSAKNRYAVIEDGQPEFVPLRRKTIQVVTPPLLATRTIDYLARPISPAPSLTESPPSSPRPSSPGPSTPATLSTTEHLPASFYEMPEMDALLNHPTVTNTPEVFTLADRFVERCRARDREVVSELREVVRELKEAREEIEKDRKDRRAERRERQLEREEMKGEIRQLRRELRQEKIERKEDFRMIRDDIQQFSQSVEDKFGELRNYIDGQHGKTHPLGNRYLVEAIREIACHEADNESYKSLLRINNNSLFELRHFLMDRLDGWDPENRRIAGITIEDFTVEQVLDFICNPEEPVVLDGHHQAHSATRRELRQSISSLDEAQADSRSMLISLLHFIDDFHWYGVA</sequence>
<dbReference type="EMBL" id="ML119710">
    <property type="protein sequence ID" value="RPA78509.1"/>
    <property type="molecule type" value="Genomic_DNA"/>
</dbReference>
<dbReference type="Proteomes" id="UP000275078">
    <property type="component" value="Unassembled WGS sequence"/>
</dbReference>
<evidence type="ECO:0000313" key="3">
    <source>
        <dbReference type="EMBL" id="RPA78509.1"/>
    </source>
</evidence>
<keyword evidence="4" id="KW-1185">Reference proteome</keyword>
<gene>
    <name evidence="3" type="ORF">BJ508DRAFT_329134</name>
</gene>
<name>A0A3N4HXT8_ASCIM</name>
<protein>
    <submittedName>
        <fullName evidence="3">Uncharacterized protein</fullName>
    </submittedName>
</protein>
<reference evidence="3 4" key="1">
    <citation type="journal article" date="2018" name="Nat. Ecol. Evol.">
        <title>Pezizomycetes genomes reveal the molecular basis of ectomycorrhizal truffle lifestyle.</title>
        <authorList>
            <person name="Murat C."/>
            <person name="Payen T."/>
            <person name="Noel B."/>
            <person name="Kuo A."/>
            <person name="Morin E."/>
            <person name="Chen J."/>
            <person name="Kohler A."/>
            <person name="Krizsan K."/>
            <person name="Balestrini R."/>
            <person name="Da Silva C."/>
            <person name="Montanini B."/>
            <person name="Hainaut M."/>
            <person name="Levati E."/>
            <person name="Barry K.W."/>
            <person name="Belfiori B."/>
            <person name="Cichocki N."/>
            <person name="Clum A."/>
            <person name="Dockter R.B."/>
            <person name="Fauchery L."/>
            <person name="Guy J."/>
            <person name="Iotti M."/>
            <person name="Le Tacon F."/>
            <person name="Lindquist E.A."/>
            <person name="Lipzen A."/>
            <person name="Malagnac F."/>
            <person name="Mello A."/>
            <person name="Molinier V."/>
            <person name="Miyauchi S."/>
            <person name="Poulain J."/>
            <person name="Riccioni C."/>
            <person name="Rubini A."/>
            <person name="Sitrit Y."/>
            <person name="Splivallo R."/>
            <person name="Traeger S."/>
            <person name="Wang M."/>
            <person name="Zifcakova L."/>
            <person name="Wipf D."/>
            <person name="Zambonelli A."/>
            <person name="Paolocci F."/>
            <person name="Nowrousian M."/>
            <person name="Ottonello S."/>
            <person name="Baldrian P."/>
            <person name="Spatafora J.W."/>
            <person name="Henrissat B."/>
            <person name="Nagy L.G."/>
            <person name="Aury J.M."/>
            <person name="Wincker P."/>
            <person name="Grigoriev I.V."/>
            <person name="Bonfante P."/>
            <person name="Martin F.M."/>
        </authorList>
    </citation>
    <scope>NUCLEOTIDE SEQUENCE [LARGE SCALE GENOMIC DNA]</scope>
    <source>
        <strain evidence="3 4">RN42</strain>
    </source>
</reference>
<feature type="compositionally biased region" description="Basic and acidic residues" evidence="2">
    <location>
        <begin position="280"/>
        <end position="294"/>
    </location>
</feature>
<organism evidence="3 4">
    <name type="scientific">Ascobolus immersus RN42</name>
    <dbReference type="NCBI Taxonomy" id="1160509"/>
    <lineage>
        <taxon>Eukaryota</taxon>
        <taxon>Fungi</taxon>
        <taxon>Dikarya</taxon>
        <taxon>Ascomycota</taxon>
        <taxon>Pezizomycotina</taxon>
        <taxon>Pezizomycetes</taxon>
        <taxon>Pezizales</taxon>
        <taxon>Ascobolaceae</taxon>
        <taxon>Ascobolus</taxon>
    </lineage>
</organism>
<feature type="compositionally biased region" description="Pro residues" evidence="2">
    <location>
        <begin position="383"/>
        <end position="394"/>
    </location>
</feature>
<keyword evidence="1" id="KW-0175">Coiled coil</keyword>
<dbReference type="AlphaFoldDB" id="A0A3N4HXT8"/>
<feature type="region of interest" description="Disordered" evidence="2">
    <location>
        <begin position="372"/>
        <end position="401"/>
    </location>
</feature>
<evidence type="ECO:0000256" key="2">
    <source>
        <dbReference type="SAM" id="MobiDB-lite"/>
    </source>
</evidence>
<feature type="region of interest" description="Disordered" evidence="2">
    <location>
        <begin position="261"/>
        <end position="318"/>
    </location>
</feature>
<proteinExistence type="predicted"/>
<evidence type="ECO:0000313" key="4">
    <source>
        <dbReference type="Proteomes" id="UP000275078"/>
    </source>
</evidence>